<evidence type="ECO:0000256" key="1">
    <source>
        <dbReference type="ARBA" id="ARBA00022741"/>
    </source>
</evidence>
<dbReference type="EMBL" id="JANBUW010000120">
    <property type="protein sequence ID" value="KAJ2848921.1"/>
    <property type="molecule type" value="Genomic_DNA"/>
</dbReference>
<keyword evidence="5" id="KW-1185">Reference proteome</keyword>
<dbReference type="GO" id="GO:0005634">
    <property type="term" value="C:nucleus"/>
    <property type="evidence" value="ECO:0007669"/>
    <property type="project" value="TreeGrafter"/>
</dbReference>
<dbReference type="AlphaFoldDB" id="A0A9W8IEV3"/>
<evidence type="ECO:0000313" key="5">
    <source>
        <dbReference type="Proteomes" id="UP001139887"/>
    </source>
</evidence>
<accession>A0A9W8IEV3</accession>
<dbReference type="Gene3D" id="3.30.420.510">
    <property type="match status" value="1"/>
</dbReference>
<dbReference type="GO" id="GO:0005524">
    <property type="term" value="F:ATP binding"/>
    <property type="evidence" value="ECO:0007669"/>
    <property type="project" value="UniProtKB-KW"/>
</dbReference>
<dbReference type="Gene3D" id="3.30.420.40">
    <property type="match status" value="1"/>
</dbReference>
<dbReference type="Gene3D" id="1.25.40.20">
    <property type="entry name" value="Ankyrin repeat-containing domain"/>
    <property type="match status" value="1"/>
</dbReference>
<dbReference type="OrthoDB" id="539213at2759"/>
<evidence type="ECO:0000313" key="4">
    <source>
        <dbReference type="EMBL" id="KAJ2848921.1"/>
    </source>
</evidence>
<dbReference type="InterPro" id="IPR036770">
    <property type="entry name" value="Ankyrin_rpt-contain_sf"/>
</dbReference>
<keyword evidence="3" id="KW-0173">Coenzyme A biosynthesis</keyword>
<dbReference type="GO" id="GO:0005829">
    <property type="term" value="C:cytosol"/>
    <property type="evidence" value="ECO:0007669"/>
    <property type="project" value="TreeGrafter"/>
</dbReference>
<dbReference type="Pfam" id="PF03630">
    <property type="entry name" value="Fumble"/>
    <property type="match status" value="1"/>
</dbReference>
<evidence type="ECO:0000256" key="2">
    <source>
        <dbReference type="ARBA" id="ARBA00022840"/>
    </source>
</evidence>
<organism evidence="4 5">
    <name type="scientific">Coemansia brasiliensis</name>
    <dbReference type="NCBI Taxonomy" id="2650707"/>
    <lineage>
        <taxon>Eukaryota</taxon>
        <taxon>Fungi</taxon>
        <taxon>Fungi incertae sedis</taxon>
        <taxon>Zoopagomycota</taxon>
        <taxon>Kickxellomycotina</taxon>
        <taxon>Kickxellomycetes</taxon>
        <taxon>Kickxellales</taxon>
        <taxon>Kickxellaceae</taxon>
        <taxon>Coemansia</taxon>
    </lineage>
</organism>
<dbReference type="InterPro" id="IPR043129">
    <property type="entry name" value="ATPase_NBD"/>
</dbReference>
<comment type="caution">
    <text evidence="4">The sequence shown here is derived from an EMBL/GenBank/DDBJ whole genome shotgun (WGS) entry which is preliminary data.</text>
</comment>
<dbReference type="SMART" id="SM00248">
    <property type="entry name" value="ANK"/>
    <property type="match status" value="2"/>
</dbReference>
<protein>
    <submittedName>
        <fullName evidence="4">Uncharacterized protein</fullName>
    </submittedName>
</protein>
<reference evidence="4" key="1">
    <citation type="submission" date="2022-07" db="EMBL/GenBank/DDBJ databases">
        <title>Phylogenomic reconstructions and comparative analyses of Kickxellomycotina fungi.</title>
        <authorList>
            <person name="Reynolds N.K."/>
            <person name="Stajich J.E."/>
            <person name="Barry K."/>
            <person name="Grigoriev I.V."/>
            <person name="Crous P."/>
            <person name="Smith M.E."/>
        </authorList>
    </citation>
    <scope>NUCLEOTIDE SEQUENCE</scope>
    <source>
        <strain evidence="4">NRRL 1566</strain>
    </source>
</reference>
<dbReference type="GO" id="GO:0015937">
    <property type="term" value="P:coenzyme A biosynthetic process"/>
    <property type="evidence" value="ECO:0007669"/>
    <property type="project" value="UniProtKB-KW"/>
</dbReference>
<name>A0A9W8IEV3_9FUNG</name>
<dbReference type="InterPro" id="IPR004567">
    <property type="entry name" value="Type_II_PanK"/>
</dbReference>
<sequence>MGEVKIPIRLFTTDENYELPKMTKLKEGTAKRRKRRKKIENPNQERFDLVRQLLSMGVSTKGARCSMGLVVAAKAGNMAMVRLLLKNGADAMAGGENKALLMAVVYGHIDVAKRLVKSGAQISSLALRYAVQKKRSDIAAWLMKKGAVPDMATIKLLDSISPYAYEPLVVLEERADEKQALNDHPLLAYIQNQTSAQAAKALPHGWTGSTFYRKTNDSGKAAFHALVVPTADIQQVMDAVETQGNNPATSRIKVAATGGGALKYKSELEQRLGIELVVVKELHATARGLQLDSGADAAKQMLICNIGTGISLVKVDEHGEVERVSGSGIGGATFWGLVKRLTQFSDFDTAIVAAHTAGTLGKADTLVEDIYGRETSKAIGLPPDLVAGFLGKLDADCLSDADISAALLRMFASNVGQLAVFQARLLDADAVWFTGGFVQSAPSADSDAGSSAAEIAQRAIADAVLFWSGGSIQPLFPQHAALLGAMGAIHDAFLP</sequence>
<dbReference type="InterPro" id="IPR002110">
    <property type="entry name" value="Ankyrin_rpt"/>
</dbReference>
<dbReference type="SUPFAM" id="SSF53067">
    <property type="entry name" value="Actin-like ATPase domain"/>
    <property type="match status" value="2"/>
</dbReference>
<evidence type="ECO:0000256" key="3">
    <source>
        <dbReference type="ARBA" id="ARBA00022993"/>
    </source>
</evidence>
<dbReference type="PANTHER" id="PTHR12280">
    <property type="entry name" value="PANTOTHENATE KINASE"/>
    <property type="match status" value="1"/>
</dbReference>
<dbReference type="GO" id="GO:0004594">
    <property type="term" value="F:pantothenate kinase activity"/>
    <property type="evidence" value="ECO:0007669"/>
    <property type="project" value="TreeGrafter"/>
</dbReference>
<dbReference type="Pfam" id="PF12796">
    <property type="entry name" value="Ank_2"/>
    <property type="match status" value="1"/>
</dbReference>
<proteinExistence type="predicted"/>
<dbReference type="SUPFAM" id="SSF48403">
    <property type="entry name" value="Ankyrin repeat"/>
    <property type="match status" value="1"/>
</dbReference>
<dbReference type="Proteomes" id="UP001139887">
    <property type="component" value="Unassembled WGS sequence"/>
</dbReference>
<keyword evidence="1" id="KW-0547">Nucleotide-binding</keyword>
<dbReference type="PANTHER" id="PTHR12280:SF20">
    <property type="entry name" value="4'-PHOSPHOPANTETHEINE PHOSPHATASE"/>
    <property type="match status" value="1"/>
</dbReference>
<gene>
    <name evidence="4" type="ORF">IWW36_002998</name>
</gene>
<dbReference type="Gene3D" id="6.10.10.60">
    <property type="match status" value="1"/>
</dbReference>
<keyword evidence="2" id="KW-0067">ATP-binding</keyword>